<dbReference type="OrthoDB" id="9807797at2"/>
<feature type="region of interest" description="Disordered" evidence="1">
    <location>
        <begin position="81"/>
        <end position="174"/>
    </location>
</feature>
<keyword evidence="4" id="KW-1185">Reference proteome</keyword>
<dbReference type="AlphaFoldDB" id="Q9RT72"/>
<protein>
    <submittedName>
        <fullName evidence="3">Peptidyl-prolyl cis-trans isomerase, cyclophilin-type</fullName>
    </submittedName>
</protein>
<dbReference type="PROSITE" id="PS00170">
    <property type="entry name" value="CSA_PPIASE_1"/>
    <property type="match status" value="1"/>
</dbReference>
<dbReference type="PANTHER" id="PTHR45625:SF16">
    <property type="entry name" value="PEPTIDYL-PROLYL CIS-TRANS ISOMERASE"/>
    <property type="match status" value="1"/>
</dbReference>
<sequence length="350" mass="36235">MKGKKAGVQQPRAKQARANVRYIDLHLPLGPGFYAEGMKKWMLTPLLGLGLVACAPTQTAMLTPNPPLKGPGIVAEVNGAAPATSTTTAVTTTTPGTTTAATTTEQTTMTTVTETPAAPAAATPAPATSASTPAPVPATQTTAATVTQTPAATPAPATTADGWTTLAPRSAERRTSFTAAEQVIDTSKSYRAVLHTSKGDVTVNLDAKAAPLAVNNFVFLALNHFYDGTRFHRVIEGFMAQGGDPQSADTALSDRWGTGGPGYQFANERSSLTFNRAGVLAMANAGPDTNGSQFFITFGPTEFLNGGYTIFGQVDSGMDAVNKLTRNYNNAGPIAGAQADVLNSVEIQVK</sequence>
<dbReference type="Pfam" id="PF00160">
    <property type="entry name" value="Pro_isomerase"/>
    <property type="match status" value="1"/>
</dbReference>
<evidence type="ECO:0000313" key="3">
    <source>
        <dbReference type="EMBL" id="AAF11447.1"/>
    </source>
</evidence>
<dbReference type="HOGENOM" id="CLU_791603_0_0_0"/>
<dbReference type="Gene3D" id="2.40.100.10">
    <property type="entry name" value="Cyclophilin-like"/>
    <property type="match status" value="1"/>
</dbReference>
<evidence type="ECO:0000313" key="4">
    <source>
        <dbReference type="Proteomes" id="UP000002524"/>
    </source>
</evidence>
<evidence type="ECO:0000259" key="2">
    <source>
        <dbReference type="PROSITE" id="PS50072"/>
    </source>
</evidence>
<dbReference type="PATRIC" id="fig|243230.17.peg.2107"/>
<dbReference type="PaxDb" id="243230-DR_1893"/>
<keyword evidence="3" id="KW-0413">Isomerase</keyword>
<accession>Q9RT72</accession>
<dbReference type="FunCoup" id="Q9RT72">
    <property type="interactions" value="309"/>
</dbReference>
<dbReference type="GO" id="GO:0003755">
    <property type="term" value="F:peptidyl-prolyl cis-trans isomerase activity"/>
    <property type="evidence" value="ECO:0000318"/>
    <property type="project" value="GO_Central"/>
</dbReference>
<dbReference type="InterPro" id="IPR044666">
    <property type="entry name" value="Cyclophilin_A-like"/>
</dbReference>
<evidence type="ECO:0000256" key="1">
    <source>
        <dbReference type="SAM" id="MobiDB-lite"/>
    </source>
</evidence>
<dbReference type="InterPro" id="IPR029000">
    <property type="entry name" value="Cyclophilin-like_dom_sf"/>
</dbReference>
<dbReference type="SUPFAM" id="SSF50891">
    <property type="entry name" value="Cyclophilin-like"/>
    <property type="match status" value="1"/>
</dbReference>
<dbReference type="EMBL" id="AE000513">
    <property type="protein sequence ID" value="AAF11447.1"/>
    <property type="molecule type" value="Genomic_DNA"/>
</dbReference>
<dbReference type="InParanoid" id="Q9RT72"/>
<dbReference type="GO" id="GO:0006457">
    <property type="term" value="P:protein folding"/>
    <property type="evidence" value="ECO:0000318"/>
    <property type="project" value="GO_Central"/>
</dbReference>
<reference evidence="3 4" key="1">
    <citation type="journal article" date="1999" name="Science">
        <title>Genome sequence of the radioresistant bacterium Deinococcus radiodurans R1.</title>
        <authorList>
            <person name="White O."/>
            <person name="Eisen J.A."/>
            <person name="Heidelberg J.F."/>
            <person name="Hickey E.K."/>
            <person name="Peterson J.D."/>
            <person name="Dodson R.J."/>
            <person name="Haft D.H."/>
            <person name="Gwinn M.L."/>
            <person name="Nelson W.C."/>
            <person name="Richardson D.L."/>
            <person name="Moffat K.S."/>
            <person name="Qin H."/>
            <person name="Jiang L."/>
            <person name="Pamphile W."/>
            <person name="Crosby M."/>
            <person name="Shen M."/>
            <person name="Vamathevan J.J."/>
            <person name="Lam P."/>
            <person name="McDonald L."/>
            <person name="Utterback T."/>
            <person name="Zalewski C."/>
            <person name="Makarova K.S."/>
            <person name="Aravind L."/>
            <person name="Daly M.J."/>
            <person name="Minton K.W."/>
            <person name="Fleischmann R.D."/>
            <person name="Ketchum K.A."/>
            <person name="Nelson K.E."/>
            <person name="Salzberg S."/>
            <person name="Smith H.O."/>
            <person name="Venter J.C."/>
            <person name="Fraser C.M."/>
        </authorList>
    </citation>
    <scope>NUCLEOTIDE SEQUENCE [LARGE SCALE GENOMIC DNA]</scope>
    <source>
        <strain evidence="4">ATCC 13939 / DSM 20539 / JCM 16871 / LMG 4051 / NBRC 15346 / NCIMB 9279 / R1 / VKM B-1422</strain>
    </source>
</reference>
<dbReference type="EnsemblBacteria" id="AAF11447">
    <property type="protein sequence ID" value="AAF11447"/>
    <property type="gene ID" value="DR_1893"/>
</dbReference>
<proteinExistence type="predicted"/>
<feature type="domain" description="PPIase cyclophilin-type" evidence="2">
    <location>
        <begin position="199"/>
        <end position="347"/>
    </location>
</feature>
<feature type="compositionally biased region" description="Low complexity" evidence="1">
    <location>
        <begin position="81"/>
        <end position="160"/>
    </location>
</feature>
<dbReference type="eggNOG" id="COG0652">
    <property type="taxonomic scope" value="Bacteria"/>
</dbReference>
<dbReference type="PANTHER" id="PTHR45625">
    <property type="entry name" value="PEPTIDYL-PROLYL CIS-TRANS ISOMERASE-RELATED"/>
    <property type="match status" value="1"/>
</dbReference>
<dbReference type="PIR" id="E75341">
    <property type="entry name" value="E75341"/>
</dbReference>
<dbReference type="PROSITE" id="PS50072">
    <property type="entry name" value="CSA_PPIASE_2"/>
    <property type="match status" value="1"/>
</dbReference>
<dbReference type="KEGG" id="dra:DR_1893"/>
<dbReference type="Proteomes" id="UP000002524">
    <property type="component" value="Chromosome 1"/>
</dbReference>
<organism evidence="3 4">
    <name type="scientific">Deinococcus radiodurans (strain ATCC 13939 / DSM 20539 / JCM 16871 / CCUG 27074 / LMG 4051 / NBRC 15346 / NCIMB 9279 / VKM B-1422 / R1)</name>
    <dbReference type="NCBI Taxonomy" id="243230"/>
    <lineage>
        <taxon>Bacteria</taxon>
        <taxon>Thermotogati</taxon>
        <taxon>Deinococcota</taxon>
        <taxon>Deinococci</taxon>
        <taxon>Deinococcales</taxon>
        <taxon>Deinococcaceae</taxon>
        <taxon>Deinococcus</taxon>
    </lineage>
</organism>
<dbReference type="STRING" id="243230.DR_1893"/>
<dbReference type="InterPro" id="IPR020892">
    <property type="entry name" value="Cyclophilin-type_PPIase_CS"/>
</dbReference>
<gene>
    <name evidence="3" type="ordered locus">DR_1893</name>
</gene>
<dbReference type="CDD" id="cd00317">
    <property type="entry name" value="cyclophilin"/>
    <property type="match status" value="1"/>
</dbReference>
<dbReference type="InterPro" id="IPR002130">
    <property type="entry name" value="Cyclophilin-type_PPIase_dom"/>
</dbReference>
<name>Q9RT72_DEIRA</name>
<dbReference type="PRINTS" id="PR00153">
    <property type="entry name" value="CSAPPISMRASE"/>
</dbReference>